<evidence type="ECO:0000313" key="2">
    <source>
        <dbReference type="EMBL" id="KAF4512646.1"/>
    </source>
</evidence>
<evidence type="ECO:0000313" key="3">
    <source>
        <dbReference type="Proteomes" id="UP000557566"/>
    </source>
</evidence>
<organism evidence="2 3">
    <name type="scientific">Ophiocordyceps sinensis</name>
    <dbReference type="NCBI Taxonomy" id="72228"/>
    <lineage>
        <taxon>Eukaryota</taxon>
        <taxon>Fungi</taxon>
        <taxon>Dikarya</taxon>
        <taxon>Ascomycota</taxon>
        <taxon>Pezizomycotina</taxon>
        <taxon>Sordariomycetes</taxon>
        <taxon>Hypocreomycetidae</taxon>
        <taxon>Hypocreales</taxon>
        <taxon>Ophiocordycipitaceae</taxon>
        <taxon>Ophiocordyceps</taxon>
    </lineage>
</organism>
<gene>
    <name evidence="2" type="ORF">G6O67_001760</name>
</gene>
<feature type="compositionally biased region" description="Polar residues" evidence="1">
    <location>
        <begin position="149"/>
        <end position="166"/>
    </location>
</feature>
<proteinExistence type="predicted"/>
<accession>A0A8H4V9H2</accession>
<protein>
    <submittedName>
        <fullName evidence="2">Uncharacterized protein</fullName>
    </submittedName>
</protein>
<keyword evidence="3" id="KW-1185">Reference proteome</keyword>
<name>A0A8H4V9H2_9HYPO</name>
<dbReference type="OrthoDB" id="4366798at2759"/>
<dbReference type="AlphaFoldDB" id="A0A8H4V9H2"/>
<dbReference type="EMBL" id="JAAVMX010000002">
    <property type="protein sequence ID" value="KAF4512646.1"/>
    <property type="molecule type" value="Genomic_DNA"/>
</dbReference>
<sequence>MPWRDAPRVDFDWEPQYRWPFWKVGMDEDDLFGQLHQRLNTTPLFIQDQDAFYQDVNEMASFAAKKQEFLARLEERKKQRLGELVEAPGKMAADVFLNRNTDENHRFYLFRLVRYATLDTIIALLASYLPPEENGNQPSLGCPCPEQELPSQEPDSNGIKPSTSIDHSGRGPDTSPSTERTTERQPVDDLE</sequence>
<comment type="caution">
    <text evidence="2">The sequence shown here is derived from an EMBL/GenBank/DDBJ whole genome shotgun (WGS) entry which is preliminary data.</text>
</comment>
<reference evidence="2 3" key="1">
    <citation type="journal article" date="2020" name="Genome Biol. Evol.">
        <title>A new high-quality draft genome assembly of the Chinese cordyceps Ophiocordyceps sinensis.</title>
        <authorList>
            <person name="Shu R."/>
            <person name="Zhang J."/>
            <person name="Meng Q."/>
            <person name="Zhang H."/>
            <person name="Zhou G."/>
            <person name="Li M."/>
            <person name="Wu P."/>
            <person name="Zhao Y."/>
            <person name="Chen C."/>
            <person name="Qin Q."/>
        </authorList>
    </citation>
    <scope>NUCLEOTIDE SEQUENCE [LARGE SCALE GENOMIC DNA]</scope>
    <source>
        <strain evidence="2 3">IOZ07</strain>
    </source>
</reference>
<feature type="region of interest" description="Disordered" evidence="1">
    <location>
        <begin position="132"/>
        <end position="191"/>
    </location>
</feature>
<dbReference type="Proteomes" id="UP000557566">
    <property type="component" value="Unassembled WGS sequence"/>
</dbReference>
<evidence type="ECO:0000256" key="1">
    <source>
        <dbReference type="SAM" id="MobiDB-lite"/>
    </source>
</evidence>
<feature type="compositionally biased region" description="Basic and acidic residues" evidence="1">
    <location>
        <begin position="180"/>
        <end position="191"/>
    </location>
</feature>